<evidence type="ECO:0000313" key="3">
    <source>
        <dbReference type="Proteomes" id="UP001239994"/>
    </source>
</evidence>
<proteinExistence type="predicted"/>
<comment type="caution">
    <text evidence="2">The sequence shown here is derived from an EMBL/GenBank/DDBJ whole genome shotgun (WGS) entry which is preliminary data.</text>
</comment>
<dbReference type="Proteomes" id="UP001239994">
    <property type="component" value="Unassembled WGS sequence"/>
</dbReference>
<organism evidence="2 3">
    <name type="scientific">Electrophorus voltai</name>
    <dbReference type="NCBI Taxonomy" id="2609070"/>
    <lineage>
        <taxon>Eukaryota</taxon>
        <taxon>Metazoa</taxon>
        <taxon>Chordata</taxon>
        <taxon>Craniata</taxon>
        <taxon>Vertebrata</taxon>
        <taxon>Euteleostomi</taxon>
        <taxon>Actinopterygii</taxon>
        <taxon>Neopterygii</taxon>
        <taxon>Teleostei</taxon>
        <taxon>Ostariophysi</taxon>
        <taxon>Gymnotiformes</taxon>
        <taxon>Gymnotoidei</taxon>
        <taxon>Gymnotidae</taxon>
        <taxon>Electrophorus</taxon>
    </lineage>
</organism>
<accession>A0AAD8YNZ6</accession>
<feature type="region of interest" description="Disordered" evidence="1">
    <location>
        <begin position="195"/>
        <end position="217"/>
    </location>
</feature>
<feature type="region of interest" description="Disordered" evidence="1">
    <location>
        <begin position="273"/>
        <end position="301"/>
    </location>
</feature>
<keyword evidence="3" id="KW-1185">Reference proteome</keyword>
<protein>
    <submittedName>
        <fullName evidence="2">Uncharacterized protein</fullName>
    </submittedName>
</protein>
<feature type="region of interest" description="Disordered" evidence="1">
    <location>
        <begin position="114"/>
        <end position="167"/>
    </location>
</feature>
<gene>
    <name evidence="2" type="ORF">P4O66_003367</name>
</gene>
<evidence type="ECO:0000313" key="2">
    <source>
        <dbReference type="EMBL" id="KAK1784690.1"/>
    </source>
</evidence>
<reference evidence="2" key="1">
    <citation type="submission" date="2023-03" db="EMBL/GenBank/DDBJ databases">
        <title>Electrophorus voltai genome.</title>
        <authorList>
            <person name="Bian C."/>
        </authorList>
    </citation>
    <scope>NUCLEOTIDE SEQUENCE</scope>
    <source>
        <strain evidence="2">CB-2022</strain>
        <tissue evidence="2">Muscle</tissue>
    </source>
</reference>
<sequence length="315" mass="35082">MAYKWASKRDPMVNGTLGKSTLPQGMTRLLHVGSLLLESVRPAPRPRGTWATTCYRITNSYRMHFPSTKNGLPSGRYVDTPRTAAWIPGYWGEDRDRCPRLLQRQRGTPLEFLVGGPEAIEPGPRRTKGHHDDQKEGGWVESAGSPKSLPLSGLASETGRNEQPYEDAARELDSGRWLFWWDETLAVSTESKFITSQHHQTRDSKSPRAVATRVSHRSQKKQAHVYFDDDDIPGSLNLYLWLFCKPPSLIPVPGLRDTARPDPVPVTVDVTTKNVPSIRDTTQPDPGPVPSVRDSAHPDLVPVPSVRDTTFCSCG</sequence>
<dbReference type="EMBL" id="JAROKS010000026">
    <property type="protein sequence ID" value="KAK1784690.1"/>
    <property type="molecule type" value="Genomic_DNA"/>
</dbReference>
<dbReference type="AlphaFoldDB" id="A0AAD8YNZ6"/>
<name>A0AAD8YNZ6_9TELE</name>
<feature type="compositionally biased region" description="Polar residues" evidence="1">
    <location>
        <begin position="273"/>
        <end position="284"/>
    </location>
</feature>
<evidence type="ECO:0000256" key="1">
    <source>
        <dbReference type="SAM" id="MobiDB-lite"/>
    </source>
</evidence>